<comment type="caution">
    <text evidence="1">The sequence shown here is derived from an EMBL/GenBank/DDBJ whole genome shotgun (WGS) entry which is preliminary data.</text>
</comment>
<protein>
    <submittedName>
        <fullName evidence="1">Exodeoxyribonuclease VII large subunit</fullName>
        <ecNumber evidence="1">3.1.11.6</ecNumber>
    </submittedName>
</protein>
<proteinExistence type="predicted"/>
<accession>A0ACC6P3B1</accession>
<keyword evidence="2" id="KW-1185">Reference proteome</keyword>
<reference evidence="1" key="1">
    <citation type="submission" date="2023-10" db="EMBL/GenBank/DDBJ databases">
        <title>Amphibacter perezi, gen. nov., sp. nov. a novel taxa of the family Comamonadaceae, class Betaproteobacteria isolated from the skin microbiota of Pelophylax perezi from different populations.</title>
        <authorList>
            <person name="Costa S."/>
            <person name="Proenca D.N."/>
            <person name="Lopes I."/>
            <person name="Morais P.V."/>
        </authorList>
    </citation>
    <scope>NUCLEOTIDE SEQUENCE</scope>
    <source>
        <strain evidence="1">SL12-8</strain>
    </source>
</reference>
<organism evidence="1 2">
    <name type="scientific">Amphibiibacter pelophylacis</name>
    <dbReference type="NCBI Taxonomy" id="1799477"/>
    <lineage>
        <taxon>Bacteria</taxon>
        <taxon>Pseudomonadati</taxon>
        <taxon>Pseudomonadota</taxon>
        <taxon>Betaproteobacteria</taxon>
        <taxon>Burkholderiales</taxon>
        <taxon>Sphaerotilaceae</taxon>
        <taxon>Amphibiibacter</taxon>
    </lineage>
</organism>
<evidence type="ECO:0000313" key="2">
    <source>
        <dbReference type="Proteomes" id="UP001364695"/>
    </source>
</evidence>
<gene>
    <name evidence="1" type="primary">xseA</name>
    <name evidence="1" type="ORF">RV045_09615</name>
</gene>
<dbReference type="Proteomes" id="UP001364695">
    <property type="component" value="Unassembled WGS sequence"/>
</dbReference>
<sequence length="555" mass="60235">MRHYLQVPYAEKDAAKALGARWDAAQRRWYAPDGLNLDPFAAWLPTDSQNTLTELVPVVRETPGAYAAGDDLALPAVSLSRLLSGVAQAVAQAYRSGVWTTVEVLRVSPRNGHIYLELTERGPDDRQLAQARAVIWAGTASRILPSFEQATGASLAPGIKLLVQARPVFHAQYGFSLEIDAIDPRHTLGDLEARKREIRARLRQEGVFDANRQLAAPWDYQCVLVVAPPDAAGLGDFQAEAHRLEQHGLCHFVYAHSRFQGEGAAAGIRQVLLDALAALEAAGEKPDAVAIVRGGGAVNDLAWLNELALSRTLCTLSVPVLTGIGHERDQTTLDEVAHTAYDTPSKVIAGIEARIVQRAREAQTFFETVSAQARQSCSTASSTSTQLRHSVQASAQQQLGLSRQLSQQALHSVDRQARSAVAGARVSGTHLLHSVRSAAPDTVALARTQSRALHEDLLQASRFSVERSRSDIHILKPDILWSAQRCLAQARSEATALMREVAGQGPEKTLNRGFALVRDAQGRPVTSRHAARAQKHLHLQFHDGPQLAHVEPDAS</sequence>
<dbReference type="EC" id="3.1.11.6" evidence="1"/>
<dbReference type="EMBL" id="JAWDIE010000013">
    <property type="protein sequence ID" value="MEJ7138680.1"/>
    <property type="molecule type" value="Genomic_DNA"/>
</dbReference>
<name>A0ACC6P3B1_9BURK</name>
<evidence type="ECO:0000313" key="1">
    <source>
        <dbReference type="EMBL" id="MEJ7138680.1"/>
    </source>
</evidence>
<keyword evidence="1" id="KW-0378">Hydrolase</keyword>